<organism evidence="1 2">
    <name type="scientific">Planoprotostelium fungivorum</name>
    <dbReference type="NCBI Taxonomy" id="1890364"/>
    <lineage>
        <taxon>Eukaryota</taxon>
        <taxon>Amoebozoa</taxon>
        <taxon>Evosea</taxon>
        <taxon>Variosea</taxon>
        <taxon>Cavosteliida</taxon>
        <taxon>Cavosteliaceae</taxon>
        <taxon>Planoprotostelium</taxon>
    </lineage>
</organism>
<reference evidence="1 2" key="1">
    <citation type="journal article" date="2018" name="Genome Biol. Evol.">
        <title>Multiple Roots of Fruiting Body Formation in Amoebozoa.</title>
        <authorList>
            <person name="Hillmann F."/>
            <person name="Forbes G."/>
            <person name="Novohradska S."/>
            <person name="Ferling I."/>
            <person name="Riege K."/>
            <person name="Groth M."/>
            <person name="Westermann M."/>
            <person name="Marz M."/>
            <person name="Spaller T."/>
            <person name="Winckler T."/>
            <person name="Schaap P."/>
            <person name="Glockner G."/>
        </authorList>
    </citation>
    <scope>NUCLEOTIDE SEQUENCE [LARGE SCALE GENOMIC DNA]</scope>
    <source>
        <strain evidence="1 2">Jena</strain>
    </source>
</reference>
<evidence type="ECO:0000313" key="2">
    <source>
        <dbReference type="Proteomes" id="UP000241769"/>
    </source>
</evidence>
<accession>A0A2P6NRF4</accession>
<comment type="caution">
    <text evidence="1">The sequence shown here is derived from an EMBL/GenBank/DDBJ whole genome shotgun (WGS) entry which is preliminary data.</text>
</comment>
<gene>
    <name evidence="1" type="ORF">PROFUN_05183</name>
</gene>
<name>A0A2P6NRF4_9EUKA</name>
<proteinExistence type="predicted"/>
<protein>
    <submittedName>
        <fullName evidence="1">Uncharacterized protein</fullName>
    </submittedName>
</protein>
<dbReference type="EMBL" id="MDYQ01000029">
    <property type="protein sequence ID" value="PRP86545.1"/>
    <property type="molecule type" value="Genomic_DNA"/>
</dbReference>
<sequence length="72" mass="8367">MVPKGAGILAGNKHSFSDVRHDNLRILQNLWRKLRCLDEASRSRRTTAFFRQRSKRLDEMAKLKANEIELGD</sequence>
<evidence type="ECO:0000313" key="1">
    <source>
        <dbReference type="EMBL" id="PRP86545.1"/>
    </source>
</evidence>
<dbReference type="InParanoid" id="A0A2P6NRF4"/>
<keyword evidence="2" id="KW-1185">Reference proteome</keyword>
<dbReference type="AlphaFoldDB" id="A0A2P6NRF4"/>
<dbReference type="Proteomes" id="UP000241769">
    <property type="component" value="Unassembled WGS sequence"/>
</dbReference>